<name>A0A1G4K500_9SACH</name>
<sequence length="220" mass="24663">MGGILKNPLTSKEEAREKEPESISEFRKQVYKNTQLNAKLTAHENGESIAAGAARKHVLPRDTLSLKHDSQHVTAGEEERLQWNQRNLDANEVAKQQFQDIHIDEPKTPYQGAVDPSGEYYALDEDDDLDQLSLGEPEVELANARENEMPVVETASENETAPENGTAPDDVALKHKRFEEMRKKHYNVGGALKDRLRAGIEGAEEEEEEEEEEEGSDGDN</sequence>
<organism evidence="2 3">
    <name type="scientific">Lachancea mirantina</name>
    <dbReference type="NCBI Taxonomy" id="1230905"/>
    <lineage>
        <taxon>Eukaryota</taxon>
        <taxon>Fungi</taxon>
        <taxon>Dikarya</taxon>
        <taxon>Ascomycota</taxon>
        <taxon>Saccharomycotina</taxon>
        <taxon>Saccharomycetes</taxon>
        <taxon>Saccharomycetales</taxon>
        <taxon>Saccharomycetaceae</taxon>
        <taxon>Lachancea</taxon>
    </lineage>
</organism>
<proteinExistence type="predicted"/>
<dbReference type="PANTHER" id="PTHR12398:SF20">
    <property type="entry name" value="PROTEIN PHOSPHATASE 1 REGULATORY INHIBITOR SUBUNIT 2"/>
    <property type="match status" value="1"/>
</dbReference>
<dbReference type="Proteomes" id="UP000191024">
    <property type="component" value="Chromosome F"/>
</dbReference>
<dbReference type="InterPro" id="IPR007062">
    <property type="entry name" value="PPI-2"/>
</dbReference>
<dbReference type="PANTHER" id="PTHR12398">
    <property type="entry name" value="PROTEIN PHOSPHATASE INHIBITOR"/>
    <property type="match status" value="1"/>
</dbReference>
<feature type="compositionally biased region" description="Acidic residues" evidence="1">
    <location>
        <begin position="202"/>
        <end position="220"/>
    </location>
</feature>
<dbReference type="OrthoDB" id="551302at2759"/>
<feature type="region of interest" description="Disordered" evidence="1">
    <location>
        <begin position="1"/>
        <end position="26"/>
    </location>
</feature>
<dbReference type="Pfam" id="PF04979">
    <property type="entry name" value="IPP-2"/>
    <property type="match status" value="1"/>
</dbReference>
<evidence type="ECO:0000256" key="1">
    <source>
        <dbReference type="SAM" id="MobiDB-lite"/>
    </source>
</evidence>
<dbReference type="EMBL" id="LT598467">
    <property type="protein sequence ID" value="SCU98750.1"/>
    <property type="molecule type" value="Genomic_DNA"/>
</dbReference>
<feature type="region of interest" description="Disordered" evidence="1">
    <location>
        <begin position="191"/>
        <end position="220"/>
    </location>
</feature>
<evidence type="ECO:0000313" key="2">
    <source>
        <dbReference type="EMBL" id="SCU98750.1"/>
    </source>
</evidence>
<protein>
    <submittedName>
        <fullName evidence="2">LAMI_0F16094g1_1</fullName>
    </submittedName>
</protein>
<accession>A0A1G4K500</accession>
<keyword evidence="3" id="KW-1185">Reference proteome</keyword>
<dbReference type="GO" id="GO:0009966">
    <property type="term" value="P:regulation of signal transduction"/>
    <property type="evidence" value="ECO:0007669"/>
    <property type="project" value="InterPro"/>
</dbReference>
<reference evidence="3" key="1">
    <citation type="submission" date="2016-03" db="EMBL/GenBank/DDBJ databases">
        <authorList>
            <person name="Devillers H."/>
        </authorList>
    </citation>
    <scope>NUCLEOTIDE SEQUENCE [LARGE SCALE GENOMIC DNA]</scope>
</reference>
<feature type="compositionally biased region" description="Basic and acidic residues" evidence="1">
    <location>
        <begin position="11"/>
        <end position="26"/>
    </location>
</feature>
<dbReference type="AlphaFoldDB" id="A0A1G4K500"/>
<gene>
    <name evidence="2" type="ORF">LAMI_0F16094G</name>
</gene>
<dbReference type="GO" id="GO:0004864">
    <property type="term" value="F:protein phosphatase inhibitor activity"/>
    <property type="evidence" value="ECO:0007669"/>
    <property type="project" value="InterPro"/>
</dbReference>
<evidence type="ECO:0000313" key="3">
    <source>
        <dbReference type="Proteomes" id="UP000191024"/>
    </source>
</evidence>